<keyword evidence="1" id="KW-0813">Transport</keyword>
<dbReference type="SUPFAM" id="SSF46626">
    <property type="entry name" value="Cytochrome c"/>
    <property type="match status" value="2"/>
</dbReference>
<evidence type="ECO:0000313" key="10">
    <source>
        <dbReference type="Proteomes" id="UP000802098"/>
    </source>
</evidence>
<reference evidence="9 10" key="1">
    <citation type="submission" date="2020-03" db="EMBL/GenBank/DDBJ databases">
        <title>Rubrivivax benzoatilyticus JA2 (sequenced after 10 years sub-culturing).</title>
        <authorList>
            <person name="Gupta D."/>
            <person name="Chintalapati S."/>
            <person name="Chintalapati V.R."/>
        </authorList>
    </citation>
    <scope>NUCLEOTIDE SEQUENCE [LARGE SCALE GENOMIC DNA]</scope>
    <source>
        <strain evidence="9 10">JA2-Mal</strain>
    </source>
</reference>
<keyword evidence="4" id="KW-0249">Electron transport</keyword>
<keyword evidence="5 6" id="KW-0408">Iron</keyword>
<dbReference type="EMBL" id="JAAOCD010000011">
    <property type="protein sequence ID" value="NHL00122.1"/>
    <property type="molecule type" value="Genomic_DNA"/>
</dbReference>
<keyword evidence="10" id="KW-1185">Reference proteome</keyword>
<evidence type="ECO:0000256" key="5">
    <source>
        <dbReference type="ARBA" id="ARBA00023004"/>
    </source>
</evidence>
<dbReference type="Gene3D" id="1.10.760.10">
    <property type="entry name" value="Cytochrome c-like domain"/>
    <property type="match status" value="2"/>
</dbReference>
<gene>
    <name evidence="9" type="ORF">G7087_17200</name>
</gene>
<dbReference type="PROSITE" id="PS51007">
    <property type="entry name" value="CYTC"/>
    <property type="match status" value="2"/>
</dbReference>
<evidence type="ECO:0000256" key="4">
    <source>
        <dbReference type="ARBA" id="ARBA00022982"/>
    </source>
</evidence>
<dbReference type="InterPro" id="IPR036909">
    <property type="entry name" value="Cyt_c-like_dom_sf"/>
</dbReference>
<dbReference type="Pfam" id="PF00034">
    <property type="entry name" value="Cytochrom_C"/>
    <property type="match status" value="1"/>
</dbReference>
<name>A0ABX0I2T0_9BURK</name>
<dbReference type="PANTHER" id="PTHR33751">
    <property type="entry name" value="CBB3-TYPE CYTOCHROME C OXIDASE SUBUNIT FIXP"/>
    <property type="match status" value="1"/>
</dbReference>
<evidence type="ECO:0000259" key="8">
    <source>
        <dbReference type="PROSITE" id="PS51007"/>
    </source>
</evidence>
<dbReference type="InterPro" id="IPR050597">
    <property type="entry name" value="Cytochrome_c_Oxidase_Subunit"/>
</dbReference>
<comment type="caution">
    <text evidence="9">The sequence shown here is derived from an EMBL/GenBank/DDBJ whole genome shotgun (WGS) entry which is preliminary data.</text>
</comment>
<sequence length="237" mass="25308">MRIRLAGRLAPLAFAWASLGSLPPAIAAPAGAGSPSDLASAATAWDAERAERLKALGLRGDPARGVVAYEVCQGCHLPSALGRTDGSYPRLAGQHATVLVKQMLDIRAGRRFSPKMRPFIDEAMVSTQDIVDIASYLSALPSPPNNGRGAGTELAQGRRIYERECASCHGVGGGGEAGRFYPRLNGQHYEYLLRELVYIRDGVRGNADPRMVEAIRTFSFSDLAAVADYVSRLPSAP</sequence>
<proteinExistence type="predicted"/>
<evidence type="ECO:0000256" key="3">
    <source>
        <dbReference type="ARBA" id="ARBA00022723"/>
    </source>
</evidence>
<feature type="chain" id="PRO_5045302657" evidence="7">
    <location>
        <begin position="28"/>
        <end position="237"/>
    </location>
</feature>
<evidence type="ECO:0000256" key="7">
    <source>
        <dbReference type="SAM" id="SignalP"/>
    </source>
</evidence>
<evidence type="ECO:0000256" key="1">
    <source>
        <dbReference type="ARBA" id="ARBA00022448"/>
    </source>
</evidence>
<dbReference type="PANTHER" id="PTHR33751:SF9">
    <property type="entry name" value="CYTOCHROME C4"/>
    <property type="match status" value="1"/>
</dbReference>
<feature type="signal peptide" evidence="7">
    <location>
        <begin position="1"/>
        <end position="27"/>
    </location>
</feature>
<dbReference type="Proteomes" id="UP000802098">
    <property type="component" value="Unassembled WGS sequence"/>
</dbReference>
<dbReference type="RefSeq" id="WP_009856703.1">
    <property type="nucleotide sequence ID" value="NZ_JAAOCD010000011.1"/>
</dbReference>
<organism evidence="9 10">
    <name type="scientific">Rubrivivax benzoatilyticus</name>
    <dbReference type="NCBI Taxonomy" id="316997"/>
    <lineage>
        <taxon>Bacteria</taxon>
        <taxon>Pseudomonadati</taxon>
        <taxon>Pseudomonadota</taxon>
        <taxon>Betaproteobacteria</taxon>
        <taxon>Burkholderiales</taxon>
        <taxon>Sphaerotilaceae</taxon>
        <taxon>Rubrivivax</taxon>
    </lineage>
</organism>
<accession>A0ABX0I2T0</accession>
<keyword evidence="7" id="KW-0732">Signal</keyword>
<evidence type="ECO:0000256" key="2">
    <source>
        <dbReference type="ARBA" id="ARBA00022617"/>
    </source>
</evidence>
<keyword evidence="2 6" id="KW-0349">Heme</keyword>
<evidence type="ECO:0000256" key="6">
    <source>
        <dbReference type="PROSITE-ProRule" id="PRU00433"/>
    </source>
</evidence>
<evidence type="ECO:0000313" key="9">
    <source>
        <dbReference type="EMBL" id="NHL00122.1"/>
    </source>
</evidence>
<keyword evidence="3 6" id="KW-0479">Metal-binding</keyword>
<feature type="domain" description="Cytochrome c" evidence="8">
    <location>
        <begin position="60"/>
        <end position="141"/>
    </location>
</feature>
<protein>
    <submittedName>
        <fullName evidence="9">C-type cytochrome</fullName>
    </submittedName>
</protein>
<feature type="domain" description="Cytochrome c" evidence="8">
    <location>
        <begin position="152"/>
        <end position="234"/>
    </location>
</feature>
<dbReference type="InterPro" id="IPR009056">
    <property type="entry name" value="Cyt_c-like_dom"/>
</dbReference>